<keyword evidence="2" id="KW-0238">DNA-binding</keyword>
<dbReference type="OrthoDB" id="9804020at2"/>
<dbReference type="GO" id="GO:0003677">
    <property type="term" value="F:DNA binding"/>
    <property type="evidence" value="ECO:0007669"/>
    <property type="project" value="UniProtKB-KW"/>
</dbReference>
<dbReference type="SMART" id="SM00345">
    <property type="entry name" value="HTH_GNTR"/>
    <property type="match status" value="1"/>
</dbReference>
<dbReference type="CDD" id="cd07377">
    <property type="entry name" value="WHTH_GntR"/>
    <property type="match status" value="1"/>
</dbReference>
<dbReference type="Gene3D" id="1.10.10.10">
    <property type="entry name" value="Winged helix-like DNA-binding domain superfamily/Winged helix DNA-binding domain"/>
    <property type="match status" value="1"/>
</dbReference>
<evidence type="ECO:0000313" key="4">
    <source>
        <dbReference type="EMBL" id="ARN21472.1"/>
    </source>
</evidence>
<protein>
    <submittedName>
        <fullName evidence="4">Uncharacterized protein</fullName>
    </submittedName>
</protein>
<evidence type="ECO:0000256" key="2">
    <source>
        <dbReference type="ARBA" id="ARBA00023125"/>
    </source>
</evidence>
<reference evidence="4 5" key="1">
    <citation type="submission" date="2016-04" db="EMBL/GenBank/DDBJ databases">
        <title>Complete genome sequence of natural rubber-degrading, novel Gram-negative bacterium, Rhizobacter gummiphilus strain NS21.</title>
        <authorList>
            <person name="Tabata M."/>
            <person name="Kasai D."/>
            <person name="Fukuda M."/>
        </authorList>
    </citation>
    <scope>NUCLEOTIDE SEQUENCE [LARGE SCALE GENOMIC DNA]</scope>
    <source>
        <strain evidence="4 5">NS21</strain>
    </source>
</reference>
<dbReference type="InterPro" id="IPR036388">
    <property type="entry name" value="WH-like_DNA-bd_sf"/>
</dbReference>
<evidence type="ECO:0000256" key="1">
    <source>
        <dbReference type="ARBA" id="ARBA00023015"/>
    </source>
</evidence>
<dbReference type="SMART" id="SM00895">
    <property type="entry name" value="FCD"/>
    <property type="match status" value="1"/>
</dbReference>
<proteinExistence type="predicted"/>
<dbReference type="PRINTS" id="PR00035">
    <property type="entry name" value="HTHGNTR"/>
</dbReference>
<organism evidence="4 5">
    <name type="scientific">Piscinibacter gummiphilus</name>
    <dbReference type="NCBI Taxonomy" id="946333"/>
    <lineage>
        <taxon>Bacteria</taxon>
        <taxon>Pseudomonadati</taxon>
        <taxon>Pseudomonadota</taxon>
        <taxon>Betaproteobacteria</taxon>
        <taxon>Burkholderiales</taxon>
        <taxon>Sphaerotilaceae</taxon>
        <taxon>Piscinibacter</taxon>
    </lineage>
</organism>
<dbReference type="InterPro" id="IPR000524">
    <property type="entry name" value="Tscrpt_reg_HTH_GntR"/>
</dbReference>
<dbReference type="Pfam" id="PF07729">
    <property type="entry name" value="FCD"/>
    <property type="match status" value="1"/>
</dbReference>
<dbReference type="GO" id="GO:0003700">
    <property type="term" value="F:DNA-binding transcription factor activity"/>
    <property type="evidence" value="ECO:0007669"/>
    <property type="project" value="InterPro"/>
</dbReference>
<dbReference type="InterPro" id="IPR036390">
    <property type="entry name" value="WH_DNA-bd_sf"/>
</dbReference>
<dbReference type="KEGG" id="rgu:A4W93_17070"/>
<dbReference type="Gene3D" id="1.20.120.530">
    <property type="entry name" value="GntR ligand-binding domain-like"/>
    <property type="match status" value="1"/>
</dbReference>
<keyword evidence="3" id="KW-0804">Transcription</keyword>
<sequence length="246" mass="26793">MQPASTDERPVRAKSLTQRLVDDLSARIRQGVLRAGDRVPPEPELVREFSVSRTVVREAMQRLQAAGLVETQHGVGTFVLAPSAAVTLLALGGKEVSFAELLEMLELRITVESEGAALAASRRTDEHLAGMQQALDDFESHWKAGASTVEDDYRFHLQIAEASGNRYFGDVLRGLGKATISRPKADAGESQPASAGQRKELAHQEHLAIVEAIRRGDAAAARAAMFMHLNNSRERLRRLVGSPAVR</sequence>
<evidence type="ECO:0000256" key="3">
    <source>
        <dbReference type="ARBA" id="ARBA00023163"/>
    </source>
</evidence>
<dbReference type="PROSITE" id="PS50949">
    <property type="entry name" value="HTH_GNTR"/>
    <property type="match status" value="1"/>
</dbReference>
<name>A0A1W6LB56_9BURK</name>
<keyword evidence="1" id="KW-0805">Transcription regulation</keyword>
<dbReference type="Pfam" id="PF00392">
    <property type="entry name" value="GntR"/>
    <property type="match status" value="1"/>
</dbReference>
<evidence type="ECO:0000313" key="5">
    <source>
        <dbReference type="Proteomes" id="UP000193427"/>
    </source>
</evidence>
<dbReference type="SUPFAM" id="SSF46785">
    <property type="entry name" value="Winged helix' DNA-binding domain"/>
    <property type="match status" value="1"/>
</dbReference>
<dbReference type="AlphaFoldDB" id="A0A1W6LB56"/>
<dbReference type="RefSeq" id="WP_085751759.1">
    <property type="nucleotide sequence ID" value="NZ_BSPR01000013.1"/>
</dbReference>
<dbReference type="InterPro" id="IPR008920">
    <property type="entry name" value="TF_FadR/GntR_C"/>
</dbReference>
<dbReference type="STRING" id="946333.A4W93_17070"/>
<dbReference type="PANTHER" id="PTHR43537">
    <property type="entry name" value="TRANSCRIPTIONAL REGULATOR, GNTR FAMILY"/>
    <property type="match status" value="1"/>
</dbReference>
<dbReference type="Proteomes" id="UP000193427">
    <property type="component" value="Chromosome"/>
</dbReference>
<dbReference type="PANTHER" id="PTHR43537:SF5">
    <property type="entry name" value="UXU OPERON TRANSCRIPTIONAL REGULATOR"/>
    <property type="match status" value="1"/>
</dbReference>
<dbReference type="EMBL" id="CP015118">
    <property type="protein sequence ID" value="ARN21472.1"/>
    <property type="molecule type" value="Genomic_DNA"/>
</dbReference>
<keyword evidence="5" id="KW-1185">Reference proteome</keyword>
<dbReference type="SUPFAM" id="SSF48008">
    <property type="entry name" value="GntR ligand-binding domain-like"/>
    <property type="match status" value="1"/>
</dbReference>
<gene>
    <name evidence="4" type="ORF">A4W93_17070</name>
</gene>
<accession>A0A1W6LB56</accession>
<dbReference type="InterPro" id="IPR011711">
    <property type="entry name" value="GntR_C"/>
</dbReference>